<protein>
    <recommendedName>
        <fullName evidence="1">Anticodon-binding domain-containing protein</fullName>
    </recommendedName>
</protein>
<dbReference type="AlphaFoldDB" id="A0AAW0PNC6"/>
<evidence type="ECO:0000313" key="2">
    <source>
        <dbReference type="EMBL" id="KAK7929881.1"/>
    </source>
</evidence>
<feature type="domain" description="Anticodon-binding" evidence="1">
    <location>
        <begin position="336"/>
        <end position="418"/>
    </location>
</feature>
<dbReference type="InterPro" id="IPR045864">
    <property type="entry name" value="aa-tRNA-synth_II/BPL/LPL"/>
</dbReference>
<organism evidence="2 3">
    <name type="scientific">Mugilogobius chulae</name>
    <name type="common">yellowstripe goby</name>
    <dbReference type="NCBI Taxonomy" id="88201"/>
    <lineage>
        <taxon>Eukaryota</taxon>
        <taxon>Metazoa</taxon>
        <taxon>Chordata</taxon>
        <taxon>Craniata</taxon>
        <taxon>Vertebrata</taxon>
        <taxon>Euteleostomi</taxon>
        <taxon>Actinopterygii</taxon>
        <taxon>Neopterygii</taxon>
        <taxon>Teleostei</taxon>
        <taxon>Neoteleostei</taxon>
        <taxon>Acanthomorphata</taxon>
        <taxon>Gobiaria</taxon>
        <taxon>Gobiiformes</taxon>
        <taxon>Gobioidei</taxon>
        <taxon>Gobiidae</taxon>
        <taxon>Gobionellinae</taxon>
        <taxon>Mugilogobius</taxon>
    </lineage>
</organism>
<comment type="caution">
    <text evidence="2">The sequence shown here is derived from an EMBL/GenBank/DDBJ whole genome shotgun (WGS) entry which is preliminary data.</text>
</comment>
<dbReference type="GO" id="GO:0006264">
    <property type="term" value="P:mitochondrial DNA replication"/>
    <property type="evidence" value="ECO:0007669"/>
    <property type="project" value="TreeGrafter"/>
</dbReference>
<accession>A0AAW0PNC6</accession>
<dbReference type="Gene3D" id="3.30.930.10">
    <property type="entry name" value="Bira Bifunctional Protein, Domain 2"/>
    <property type="match status" value="1"/>
</dbReference>
<dbReference type="InterPro" id="IPR004154">
    <property type="entry name" value="Anticodon-bd"/>
</dbReference>
<dbReference type="PANTHER" id="PTHR10745:SF8">
    <property type="entry name" value="DNA POLYMERASE SUBUNIT GAMMA-2, MITOCHONDRIAL"/>
    <property type="match status" value="1"/>
</dbReference>
<dbReference type="SUPFAM" id="SSF52954">
    <property type="entry name" value="Class II aaRS ABD-related"/>
    <property type="match status" value="1"/>
</dbReference>
<dbReference type="InterPro" id="IPR027031">
    <property type="entry name" value="Gly-tRNA_synthase/POLG2"/>
</dbReference>
<dbReference type="Proteomes" id="UP001460270">
    <property type="component" value="Unassembled WGS sequence"/>
</dbReference>
<name>A0AAW0PNC6_9GOBI</name>
<sequence length="427" mass="48404">MLTYSDRKRCDSSRGKSPEEVQAVLQLLEDRGYVYQTDLELVMRGAGCEHGPLGAELKRNLLQKWWDSVVSSRAHVFGINSPSSSSSGLGHIKKVETKMLRQIMDSQDLSGEQIIKQVKSLLQTSPSLRTNFFQGALEQFVPSLELVSRKLPFGLAETGMCFKVPSCDWPGAVTQTSLVWFCSPRTSSHWLDFWARQRLKWWKKFALSPSDFSCSDVSEQDLDLPASRGVQIFYNFPWGPEPLETLWSRGDTELLQAHNGVRSKLQCRDGRKSVPHVVTLTANMDQGVMAFLFNSLQCQQKEDSKRKVHQRKVLKLHPALTPFKVALEIGKGSTTELRQVCEGLLQELFDSKISTWPGYLETIPKSQEQLNARYDEMGVLFTTVINENTLENGLLQVRSRDTTIKETMHISEIKSFLSRYVSAAQHI</sequence>
<proteinExistence type="predicted"/>
<dbReference type="InterPro" id="IPR036621">
    <property type="entry name" value="Anticodon-bd_dom_sf"/>
</dbReference>
<dbReference type="GO" id="GO:0005739">
    <property type="term" value="C:mitochondrion"/>
    <property type="evidence" value="ECO:0007669"/>
    <property type="project" value="TreeGrafter"/>
</dbReference>
<dbReference type="PANTHER" id="PTHR10745">
    <property type="entry name" value="GLYCYL-TRNA SYNTHETASE/DNA POLYMERASE SUBUNIT GAMMA-2"/>
    <property type="match status" value="1"/>
</dbReference>
<dbReference type="EMBL" id="JBBPFD010000004">
    <property type="protein sequence ID" value="KAK7929881.1"/>
    <property type="molecule type" value="Genomic_DNA"/>
</dbReference>
<dbReference type="Pfam" id="PF03129">
    <property type="entry name" value="HGTP_anticodon"/>
    <property type="match status" value="1"/>
</dbReference>
<reference evidence="3" key="1">
    <citation type="submission" date="2024-04" db="EMBL/GenBank/DDBJ databases">
        <title>Salinicola lusitanus LLJ914,a marine bacterium isolated from the Okinawa Trough.</title>
        <authorList>
            <person name="Li J."/>
        </authorList>
    </citation>
    <scope>NUCLEOTIDE SEQUENCE [LARGE SCALE GENOMIC DNA]</scope>
</reference>
<evidence type="ECO:0000259" key="1">
    <source>
        <dbReference type="Pfam" id="PF03129"/>
    </source>
</evidence>
<gene>
    <name evidence="2" type="ORF">WMY93_006276</name>
</gene>
<dbReference type="Gene3D" id="3.40.50.800">
    <property type="entry name" value="Anticodon-binding domain"/>
    <property type="match status" value="1"/>
</dbReference>
<evidence type="ECO:0000313" key="3">
    <source>
        <dbReference type="Proteomes" id="UP001460270"/>
    </source>
</evidence>
<keyword evidence="3" id="KW-1185">Reference proteome</keyword>
<dbReference type="SUPFAM" id="SSF55681">
    <property type="entry name" value="Class II aaRS and biotin synthetases"/>
    <property type="match status" value="1"/>
</dbReference>